<organism evidence="1 2">
    <name type="scientific">Lacrimispora xylanolytica</name>
    <dbReference type="NCBI Taxonomy" id="29375"/>
    <lineage>
        <taxon>Bacteria</taxon>
        <taxon>Bacillati</taxon>
        <taxon>Bacillota</taxon>
        <taxon>Clostridia</taxon>
        <taxon>Lachnospirales</taxon>
        <taxon>Lachnospiraceae</taxon>
        <taxon>Lacrimispora</taxon>
    </lineage>
</organism>
<name>A0ABY7AEX7_9FIRM</name>
<evidence type="ECO:0000313" key="1">
    <source>
        <dbReference type="EMBL" id="WAJ24066.1"/>
    </source>
</evidence>
<dbReference type="EMBL" id="CP113524">
    <property type="protein sequence ID" value="WAJ24066.1"/>
    <property type="molecule type" value="Genomic_DNA"/>
</dbReference>
<evidence type="ECO:0000313" key="2">
    <source>
        <dbReference type="Proteomes" id="UP001163115"/>
    </source>
</evidence>
<dbReference type="Proteomes" id="UP001163115">
    <property type="component" value="Chromosome"/>
</dbReference>
<gene>
    <name evidence="1" type="ORF">OW255_00615</name>
</gene>
<dbReference type="RefSeq" id="WP_268115298.1">
    <property type="nucleotide sequence ID" value="NZ_CP113524.1"/>
</dbReference>
<sequence length="149" mass="16292">MAECMEERNGCTVIKQYYGCCEGNGNSGTGAENVYSTDETVCGTWIDGKPIYRKVITGTLANDSGNNIVFATIPELNIEQLINIQGNMIYKNKAGHIVFPVSYASTNGLFAAINMAYNEIKSTLEYHFLNNGGDYSGCTANVIIEYTKK</sequence>
<protein>
    <submittedName>
        <fullName evidence="1">Uncharacterized protein</fullName>
    </submittedName>
</protein>
<accession>A0ABY7AEX7</accession>
<reference evidence="1" key="1">
    <citation type="submission" date="2022-11" db="EMBL/GenBank/DDBJ databases">
        <title>Lacrimispora xylanolytica sy1, complete genome.</title>
        <authorList>
            <person name="Choi S."/>
        </authorList>
    </citation>
    <scope>NUCLEOTIDE SEQUENCE</scope>
    <source>
        <strain evidence="1">Sy1</strain>
    </source>
</reference>
<proteinExistence type="predicted"/>
<keyword evidence="2" id="KW-1185">Reference proteome</keyword>